<feature type="transmembrane region" description="Helical" evidence="15">
    <location>
        <begin position="95"/>
        <end position="117"/>
    </location>
</feature>
<evidence type="ECO:0000256" key="6">
    <source>
        <dbReference type="ARBA" id="ARBA00022448"/>
    </source>
</evidence>
<evidence type="ECO:0000256" key="12">
    <source>
        <dbReference type="ARBA" id="ARBA00023136"/>
    </source>
</evidence>
<dbReference type="InterPro" id="IPR002528">
    <property type="entry name" value="MATE_fam"/>
</dbReference>
<dbReference type="Proteomes" id="UP001500339">
    <property type="component" value="Unassembled WGS sequence"/>
</dbReference>
<evidence type="ECO:0000256" key="10">
    <source>
        <dbReference type="ARBA" id="ARBA00022989"/>
    </source>
</evidence>
<dbReference type="PANTHER" id="PTHR43298:SF2">
    <property type="entry name" value="FMN_FAD EXPORTER YEEO-RELATED"/>
    <property type="match status" value="1"/>
</dbReference>
<feature type="transmembrane region" description="Helical" evidence="15">
    <location>
        <begin position="195"/>
        <end position="215"/>
    </location>
</feature>
<keyword evidence="6" id="KW-0813">Transport</keyword>
<evidence type="ECO:0000313" key="17">
    <source>
        <dbReference type="Proteomes" id="UP001500339"/>
    </source>
</evidence>
<keyword evidence="11" id="KW-0406">Ion transport</keyword>
<feature type="transmembrane region" description="Helical" evidence="15">
    <location>
        <begin position="16"/>
        <end position="34"/>
    </location>
</feature>
<evidence type="ECO:0000256" key="3">
    <source>
        <dbReference type="ARBA" id="ARBA00008417"/>
    </source>
</evidence>
<evidence type="ECO:0000256" key="7">
    <source>
        <dbReference type="ARBA" id="ARBA00022449"/>
    </source>
</evidence>
<feature type="transmembrane region" description="Helical" evidence="15">
    <location>
        <begin position="315"/>
        <end position="338"/>
    </location>
</feature>
<comment type="subcellular location">
    <subcellularLocation>
        <location evidence="2">Cell membrane</location>
        <topology evidence="2">Multi-pass membrane protein</topology>
    </subcellularLocation>
</comment>
<dbReference type="InterPro" id="IPR045070">
    <property type="entry name" value="MATE_MepA-like"/>
</dbReference>
<evidence type="ECO:0000256" key="1">
    <source>
        <dbReference type="ARBA" id="ARBA00003408"/>
    </source>
</evidence>
<gene>
    <name evidence="16" type="ORF">GCM10008905_18580</name>
</gene>
<feature type="transmembrane region" description="Helical" evidence="15">
    <location>
        <begin position="391"/>
        <end position="411"/>
    </location>
</feature>
<dbReference type="RefSeq" id="WP_343769057.1">
    <property type="nucleotide sequence ID" value="NZ_BAAACF010000001.1"/>
</dbReference>
<accession>A0ABN1IZD7</accession>
<dbReference type="PIRSF" id="PIRSF006603">
    <property type="entry name" value="DinF"/>
    <property type="match status" value="1"/>
</dbReference>
<protein>
    <recommendedName>
        <fullName evidence="5">Multidrug export protein MepA</fullName>
    </recommendedName>
    <alternativeName>
        <fullName evidence="14">Multidrug-efflux transporter</fullName>
    </alternativeName>
    <alternativeName>
        <fullName evidence="4">Probable multidrug resistance protein NorM</fullName>
    </alternativeName>
</protein>
<feature type="transmembrane region" description="Helical" evidence="15">
    <location>
        <begin position="271"/>
        <end position="294"/>
    </location>
</feature>
<dbReference type="InterPro" id="IPR050222">
    <property type="entry name" value="MATE_MdtK"/>
</dbReference>
<feature type="transmembrane region" description="Helical" evidence="15">
    <location>
        <begin position="137"/>
        <end position="158"/>
    </location>
</feature>
<evidence type="ECO:0000256" key="8">
    <source>
        <dbReference type="ARBA" id="ARBA00022475"/>
    </source>
</evidence>
<feature type="transmembrane region" description="Helical" evidence="15">
    <location>
        <begin position="358"/>
        <end position="379"/>
    </location>
</feature>
<dbReference type="InterPro" id="IPR048279">
    <property type="entry name" value="MdtK-like"/>
</dbReference>
<evidence type="ECO:0000256" key="9">
    <source>
        <dbReference type="ARBA" id="ARBA00022692"/>
    </source>
</evidence>
<organism evidence="16 17">
    <name type="scientific">Clostridium malenominatum</name>
    <dbReference type="NCBI Taxonomy" id="1539"/>
    <lineage>
        <taxon>Bacteria</taxon>
        <taxon>Bacillati</taxon>
        <taxon>Bacillota</taxon>
        <taxon>Clostridia</taxon>
        <taxon>Eubacteriales</taxon>
        <taxon>Clostridiaceae</taxon>
        <taxon>Clostridium</taxon>
    </lineage>
</organism>
<name>A0ABN1IZD7_9CLOT</name>
<feature type="transmembrane region" description="Helical" evidence="15">
    <location>
        <begin position="64"/>
        <end position="83"/>
    </location>
</feature>
<comment type="similarity">
    <text evidence="3">Belongs to the multi antimicrobial extrusion (MATE) (TC 2.A.66.1) family. MepA subfamily.</text>
</comment>
<comment type="function">
    <text evidence="1">Multidrug efflux pump.</text>
</comment>
<evidence type="ECO:0000256" key="14">
    <source>
        <dbReference type="ARBA" id="ARBA00031636"/>
    </source>
</evidence>
<sequence length="452" mass="50235">MKDSSNIFYEKSTNKLLLKFAVPCIISLLVNELYNMVDTLYVGRSIGAMAVGGLTVAFPIQRLIIALGLMIAVGVNTAVARYLGENNEEEMKKTIANSITLTISIILGLTLLIFIFRERIILNLGASRGIFPYAKDYISIVIFGGIFQCLTVVYCHIMTALGDTKINLKAVSLGAICNIVLDYILVINFNLGVRGAAIATVISQIASFIYAYYFFNKVRKRFNLKFQFSFEKAVVTSIVSVGFSTFIIEISDALVAFILNNLLLSYGGEESVIIFGLVTRISMFLFITLIGISSSMQPIAAFNFGRDDYDKVKEVVMSTLKVAIISSVVCWLGMFIFAKDIISLFVGENNILFDAARIFRIVILVFPCVSVYYVTIYFYQAMGEAKASFMLSIYRQIVIFIPLLFVLIQMFGAIGAWIAYPISDIIASITGIIYLKRGLDVEDMFGYEPKEA</sequence>
<keyword evidence="10 15" id="KW-1133">Transmembrane helix</keyword>
<evidence type="ECO:0000256" key="15">
    <source>
        <dbReference type="SAM" id="Phobius"/>
    </source>
</evidence>
<dbReference type="NCBIfam" id="TIGR00797">
    <property type="entry name" value="matE"/>
    <property type="match status" value="1"/>
</dbReference>
<evidence type="ECO:0000256" key="4">
    <source>
        <dbReference type="ARBA" id="ARBA00020268"/>
    </source>
</evidence>
<feature type="transmembrane region" description="Helical" evidence="15">
    <location>
        <begin position="170"/>
        <end position="189"/>
    </location>
</feature>
<reference evidence="16 17" key="1">
    <citation type="journal article" date="2019" name="Int. J. Syst. Evol. Microbiol.">
        <title>The Global Catalogue of Microorganisms (GCM) 10K type strain sequencing project: providing services to taxonomists for standard genome sequencing and annotation.</title>
        <authorList>
            <consortium name="The Broad Institute Genomics Platform"/>
            <consortium name="The Broad Institute Genome Sequencing Center for Infectious Disease"/>
            <person name="Wu L."/>
            <person name="Ma J."/>
        </authorList>
    </citation>
    <scope>NUCLEOTIDE SEQUENCE [LARGE SCALE GENOMIC DNA]</scope>
    <source>
        <strain evidence="16 17">JCM 1405</strain>
    </source>
</reference>
<keyword evidence="9 15" id="KW-0812">Transmembrane</keyword>
<keyword evidence="13" id="KW-0046">Antibiotic resistance</keyword>
<evidence type="ECO:0000256" key="2">
    <source>
        <dbReference type="ARBA" id="ARBA00004651"/>
    </source>
</evidence>
<dbReference type="EMBL" id="BAAACF010000001">
    <property type="protein sequence ID" value="GAA0724536.1"/>
    <property type="molecule type" value="Genomic_DNA"/>
</dbReference>
<keyword evidence="12 15" id="KW-0472">Membrane</keyword>
<keyword evidence="7" id="KW-0050">Antiport</keyword>
<evidence type="ECO:0000313" key="16">
    <source>
        <dbReference type="EMBL" id="GAA0724536.1"/>
    </source>
</evidence>
<keyword evidence="8" id="KW-1003">Cell membrane</keyword>
<evidence type="ECO:0000256" key="13">
    <source>
        <dbReference type="ARBA" id="ARBA00023251"/>
    </source>
</evidence>
<dbReference type="Pfam" id="PF01554">
    <property type="entry name" value="MatE"/>
    <property type="match status" value="2"/>
</dbReference>
<dbReference type="PANTHER" id="PTHR43298">
    <property type="entry name" value="MULTIDRUG RESISTANCE PROTEIN NORM-RELATED"/>
    <property type="match status" value="1"/>
</dbReference>
<feature type="transmembrane region" description="Helical" evidence="15">
    <location>
        <begin position="417"/>
        <end position="435"/>
    </location>
</feature>
<proteinExistence type="inferred from homology"/>
<dbReference type="CDD" id="cd13143">
    <property type="entry name" value="MATE_MepA_like"/>
    <property type="match status" value="1"/>
</dbReference>
<evidence type="ECO:0000256" key="5">
    <source>
        <dbReference type="ARBA" id="ARBA00022106"/>
    </source>
</evidence>
<feature type="transmembrane region" description="Helical" evidence="15">
    <location>
        <begin position="235"/>
        <end position="259"/>
    </location>
</feature>
<comment type="caution">
    <text evidence="16">The sequence shown here is derived from an EMBL/GenBank/DDBJ whole genome shotgun (WGS) entry which is preliminary data.</text>
</comment>
<evidence type="ECO:0000256" key="11">
    <source>
        <dbReference type="ARBA" id="ARBA00023065"/>
    </source>
</evidence>
<keyword evidence="17" id="KW-1185">Reference proteome</keyword>